<keyword evidence="8" id="KW-0472">Membrane</keyword>
<comment type="subcellular location">
    <subcellularLocation>
        <location evidence="1">Membrane</location>
        <topology evidence="1">Single-pass type I membrane protein</topology>
    </subcellularLocation>
</comment>
<feature type="domain" description="Disease resistance R13L4/SHOC-2-like LRR" evidence="11">
    <location>
        <begin position="54"/>
        <end position="138"/>
    </location>
</feature>
<organism evidence="12 13">
    <name type="scientific">Durio zibethinus</name>
    <name type="common">Durian</name>
    <dbReference type="NCBI Taxonomy" id="66656"/>
    <lineage>
        <taxon>Eukaryota</taxon>
        <taxon>Viridiplantae</taxon>
        <taxon>Streptophyta</taxon>
        <taxon>Embryophyta</taxon>
        <taxon>Tracheophyta</taxon>
        <taxon>Spermatophyta</taxon>
        <taxon>Magnoliopsida</taxon>
        <taxon>eudicotyledons</taxon>
        <taxon>Gunneridae</taxon>
        <taxon>Pentapetalae</taxon>
        <taxon>rosids</taxon>
        <taxon>malvids</taxon>
        <taxon>Malvales</taxon>
        <taxon>Malvaceae</taxon>
        <taxon>Helicteroideae</taxon>
        <taxon>Durio</taxon>
    </lineage>
</organism>
<evidence type="ECO:0000259" key="10">
    <source>
        <dbReference type="Pfam" id="PF08263"/>
    </source>
</evidence>
<evidence type="ECO:0000313" key="12">
    <source>
        <dbReference type="Proteomes" id="UP000515121"/>
    </source>
</evidence>
<dbReference type="FunFam" id="3.80.10.10:FF:000275">
    <property type="entry name" value="Leucine-rich repeat receptor-like protein kinase"/>
    <property type="match status" value="1"/>
</dbReference>
<dbReference type="SUPFAM" id="SSF52058">
    <property type="entry name" value="L domain-like"/>
    <property type="match status" value="1"/>
</dbReference>
<keyword evidence="12" id="KW-1185">Reference proteome</keyword>
<accession>A0A6P5XGJ4</accession>
<protein>
    <submittedName>
        <fullName evidence="13">Protein NSP-INTERACTING KINASE 1-like</fullName>
    </submittedName>
</protein>
<evidence type="ECO:0000256" key="8">
    <source>
        <dbReference type="ARBA" id="ARBA00023136"/>
    </source>
</evidence>
<dbReference type="KEGG" id="dzi:111282940"/>
<dbReference type="Proteomes" id="UP000515121">
    <property type="component" value="Unplaced"/>
</dbReference>
<dbReference type="GeneID" id="111282940"/>
<comment type="similarity">
    <text evidence="2">Belongs to the RLP family.</text>
</comment>
<dbReference type="Gene3D" id="3.80.10.10">
    <property type="entry name" value="Ribonuclease Inhibitor"/>
    <property type="match status" value="1"/>
</dbReference>
<dbReference type="RefSeq" id="XP_022726981.1">
    <property type="nucleotide sequence ID" value="XM_022871246.1"/>
</dbReference>
<evidence type="ECO:0000256" key="5">
    <source>
        <dbReference type="ARBA" id="ARBA00022729"/>
    </source>
</evidence>
<gene>
    <name evidence="13" type="primary">LOC111282940</name>
</gene>
<sequence length="213" mass="23058">MGIKNHLVDPHGVLDNWGASYAEPCSWTMVTCSPDGLVIGLEAPSQDLSGTLAPSIGNLTNIQIVLLQNNNISGDIPFEIGSLSKLQTLDLSNNTFSGQIPSTLSHLNSLQYLRLADNNLSREIPASLANLTQLNLMDLSFNNLSGHVPIWPAKVFNIVGNPYICSNGAAKVGCADMDTGLLPSSSKAKLNYPSRICKSGIFYVIIVYWFFHH</sequence>
<keyword evidence="3" id="KW-0433">Leucine-rich repeat</keyword>
<keyword evidence="9" id="KW-0325">Glycoprotein</keyword>
<evidence type="ECO:0000256" key="4">
    <source>
        <dbReference type="ARBA" id="ARBA00022692"/>
    </source>
</evidence>
<dbReference type="Pfam" id="PF23598">
    <property type="entry name" value="LRR_14"/>
    <property type="match status" value="1"/>
</dbReference>
<evidence type="ECO:0000256" key="7">
    <source>
        <dbReference type="ARBA" id="ARBA00022989"/>
    </source>
</evidence>
<dbReference type="Pfam" id="PF08263">
    <property type="entry name" value="LRRNT_2"/>
    <property type="match status" value="1"/>
</dbReference>
<feature type="domain" description="Leucine-rich repeat-containing N-terminal plant-type" evidence="10">
    <location>
        <begin position="2"/>
        <end position="33"/>
    </location>
</feature>
<keyword evidence="5" id="KW-0732">Signal</keyword>
<dbReference type="GO" id="GO:0016020">
    <property type="term" value="C:membrane"/>
    <property type="evidence" value="ECO:0007669"/>
    <property type="project" value="UniProtKB-SubCell"/>
</dbReference>
<dbReference type="AlphaFoldDB" id="A0A6P5XGJ4"/>
<dbReference type="InterPro" id="IPR055414">
    <property type="entry name" value="LRR_R13L4/SHOC2-like"/>
</dbReference>
<proteinExistence type="inferred from homology"/>
<evidence type="ECO:0000256" key="3">
    <source>
        <dbReference type="ARBA" id="ARBA00022614"/>
    </source>
</evidence>
<evidence type="ECO:0000256" key="6">
    <source>
        <dbReference type="ARBA" id="ARBA00022737"/>
    </source>
</evidence>
<keyword evidence="7" id="KW-1133">Transmembrane helix</keyword>
<dbReference type="InterPro" id="IPR013210">
    <property type="entry name" value="LRR_N_plant-typ"/>
</dbReference>
<evidence type="ECO:0000256" key="9">
    <source>
        <dbReference type="ARBA" id="ARBA00023180"/>
    </source>
</evidence>
<dbReference type="OrthoDB" id="1056777at2759"/>
<dbReference type="PANTHER" id="PTHR47988">
    <property type="entry name" value="SOMATIC EMBRYOGENESIS RECEPTOR KINASE 1"/>
    <property type="match status" value="1"/>
</dbReference>
<dbReference type="PRINTS" id="PR00019">
    <property type="entry name" value="LEURICHRPT"/>
</dbReference>
<keyword evidence="4" id="KW-0812">Transmembrane</keyword>
<reference evidence="13" key="1">
    <citation type="submission" date="2025-08" db="UniProtKB">
        <authorList>
            <consortium name="RefSeq"/>
        </authorList>
    </citation>
    <scope>IDENTIFICATION</scope>
    <source>
        <tissue evidence="13">Fruit stalk</tissue>
    </source>
</reference>
<evidence type="ECO:0000313" key="13">
    <source>
        <dbReference type="RefSeq" id="XP_022726981.1"/>
    </source>
</evidence>
<evidence type="ECO:0000256" key="2">
    <source>
        <dbReference type="ARBA" id="ARBA00009592"/>
    </source>
</evidence>
<dbReference type="InterPro" id="IPR032675">
    <property type="entry name" value="LRR_dom_sf"/>
</dbReference>
<evidence type="ECO:0000256" key="1">
    <source>
        <dbReference type="ARBA" id="ARBA00004479"/>
    </source>
</evidence>
<keyword evidence="6" id="KW-0677">Repeat</keyword>
<evidence type="ECO:0000259" key="11">
    <source>
        <dbReference type="Pfam" id="PF23598"/>
    </source>
</evidence>
<name>A0A6P5XGJ4_DURZI</name>